<dbReference type="OrthoDB" id="9804819at2"/>
<dbReference type="InterPro" id="IPR017871">
    <property type="entry name" value="ABC_transporter-like_CS"/>
</dbReference>
<evidence type="ECO:0000256" key="3">
    <source>
        <dbReference type="ARBA" id="ARBA00022741"/>
    </source>
</evidence>
<keyword evidence="7" id="KW-1185">Reference proteome</keyword>
<evidence type="ECO:0000259" key="5">
    <source>
        <dbReference type="PROSITE" id="PS50893"/>
    </source>
</evidence>
<keyword evidence="3" id="KW-0547">Nucleotide-binding</keyword>
<gene>
    <name evidence="6" type="ORF">DFR56_11113</name>
</gene>
<dbReference type="GO" id="GO:0016887">
    <property type="term" value="F:ATP hydrolysis activity"/>
    <property type="evidence" value="ECO:0007669"/>
    <property type="project" value="InterPro"/>
</dbReference>
<dbReference type="Gene3D" id="3.40.50.300">
    <property type="entry name" value="P-loop containing nucleotide triphosphate hydrolases"/>
    <property type="match status" value="1"/>
</dbReference>
<evidence type="ECO:0000256" key="2">
    <source>
        <dbReference type="ARBA" id="ARBA00022448"/>
    </source>
</evidence>
<dbReference type="Proteomes" id="UP000247978">
    <property type="component" value="Unassembled WGS sequence"/>
</dbReference>
<organism evidence="6 7">
    <name type="scientific">Pseudogracilibacillus auburnensis</name>
    <dbReference type="NCBI Taxonomy" id="1494959"/>
    <lineage>
        <taxon>Bacteria</taxon>
        <taxon>Bacillati</taxon>
        <taxon>Bacillota</taxon>
        <taxon>Bacilli</taxon>
        <taxon>Bacillales</taxon>
        <taxon>Bacillaceae</taxon>
        <taxon>Pseudogracilibacillus</taxon>
    </lineage>
</organism>
<evidence type="ECO:0000313" key="7">
    <source>
        <dbReference type="Proteomes" id="UP000247978"/>
    </source>
</evidence>
<dbReference type="SMART" id="SM00382">
    <property type="entry name" value="AAA"/>
    <property type="match status" value="1"/>
</dbReference>
<proteinExistence type="inferred from homology"/>
<dbReference type="RefSeq" id="WP_110396168.1">
    <property type="nucleotide sequence ID" value="NZ_JBHUHB010000001.1"/>
</dbReference>
<name>A0A2V3VTN6_9BACI</name>
<feature type="domain" description="ABC transporter" evidence="5">
    <location>
        <begin position="2"/>
        <end position="208"/>
    </location>
</feature>
<comment type="similarity">
    <text evidence="1">Belongs to the ABC transporter superfamily.</text>
</comment>
<dbReference type="PANTHER" id="PTHR43335">
    <property type="entry name" value="ABC TRANSPORTER, ATP-BINDING PROTEIN"/>
    <property type="match status" value="1"/>
</dbReference>
<dbReference type="InterPro" id="IPR027417">
    <property type="entry name" value="P-loop_NTPase"/>
</dbReference>
<dbReference type="PROSITE" id="PS00211">
    <property type="entry name" value="ABC_TRANSPORTER_1"/>
    <property type="match status" value="1"/>
</dbReference>
<dbReference type="PROSITE" id="PS50893">
    <property type="entry name" value="ABC_TRANSPORTER_2"/>
    <property type="match status" value="1"/>
</dbReference>
<dbReference type="AlphaFoldDB" id="A0A2V3VTN6"/>
<dbReference type="GO" id="GO:0005524">
    <property type="term" value="F:ATP binding"/>
    <property type="evidence" value="ECO:0007669"/>
    <property type="project" value="UniProtKB-KW"/>
</dbReference>
<dbReference type="InterPro" id="IPR003593">
    <property type="entry name" value="AAA+_ATPase"/>
</dbReference>
<accession>A0A2V3VTN6</accession>
<reference evidence="6 7" key="1">
    <citation type="submission" date="2018-05" db="EMBL/GenBank/DDBJ databases">
        <title>Genomic Encyclopedia of Type Strains, Phase IV (KMG-IV): sequencing the most valuable type-strain genomes for metagenomic binning, comparative biology and taxonomic classification.</title>
        <authorList>
            <person name="Goeker M."/>
        </authorList>
    </citation>
    <scope>NUCLEOTIDE SEQUENCE [LARGE SCALE GENOMIC DNA]</scope>
    <source>
        <strain evidence="6 7">DSM 28556</strain>
    </source>
</reference>
<keyword evidence="4 6" id="KW-0067">ATP-binding</keyword>
<evidence type="ECO:0000313" key="6">
    <source>
        <dbReference type="EMBL" id="PXW85247.1"/>
    </source>
</evidence>
<dbReference type="InterPro" id="IPR003439">
    <property type="entry name" value="ABC_transporter-like_ATP-bd"/>
</dbReference>
<protein>
    <submittedName>
        <fullName evidence="6">ABC-2 type transport system ATP-binding protein</fullName>
    </submittedName>
</protein>
<dbReference type="Pfam" id="PF00005">
    <property type="entry name" value="ABC_tran"/>
    <property type="match status" value="1"/>
</dbReference>
<comment type="caution">
    <text evidence="6">The sequence shown here is derived from an EMBL/GenBank/DDBJ whole genome shotgun (WGS) entry which is preliminary data.</text>
</comment>
<dbReference type="SUPFAM" id="SSF52540">
    <property type="entry name" value="P-loop containing nucleoside triphosphate hydrolases"/>
    <property type="match status" value="1"/>
</dbReference>
<keyword evidence="2" id="KW-0813">Transport</keyword>
<dbReference type="PANTHER" id="PTHR43335:SF4">
    <property type="entry name" value="ABC TRANSPORTER, ATP-BINDING PROTEIN"/>
    <property type="match status" value="1"/>
</dbReference>
<dbReference type="EMBL" id="QJJQ01000011">
    <property type="protein sequence ID" value="PXW85247.1"/>
    <property type="molecule type" value="Genomic_DNA"/>
</dbReference>
<evidence type="ECO:0000256" key="4">
    <source>
        <dbReference type="ARBA" id="ARBA00022840"/>
    </source>
</evidence>
<evidence type="ECO:0000256" key="1">
    <source>
        <dbReference type="ARBA" id="ARBA00005417"/>
    </source>
</evidence>
<sequence length="208" mass="23557">MIEIKNVNKKMKDHVILKNISISIKKRICVGFVGHNGSGKTMLLKAICGFTKIDIGEIWVDNKQIIFSEKYIKNAGVIIEQPSFINYLTGMDNLLALANIQKMISKNDVLLALKKVGLIDAKDKKVKEYSLGMKQRLRIAQAIMEHPHILILDEPFNGLDKDSITEIQDLILDYKNKGTTILLTSHDDRQIDYLCDQVYELNGGEIVE</sequence>